<dbReference type="InterPro" id="IPR008189">
    <property type="entry name" value="rRNA_ssu_MeTfrase_I"/>
</dbReference>
<dbReference type="Gene3D" id="3.30.950.10">
    <property type="entry name" value="Methyltransferase, Cobalt-precorrin-4 Transmethylase, Domain 2"/>
    <property type="match status" value="1"/>
</dbReference>
<dbReference type="HAMAP" id="MF_01877">
    <property type="entry name" value="16SrRNA_methyltr_I"/>
    <property type="match status" value="1"/>
</dbReference>
<protein>
    <submittedName>
        <fullName evidence="7">16S rRNA (Cytidine(1402)-2'-O)-methyltransferase</fullName>
        <ecNumber evidence="7">2.1.1.198</ecNumber>
    </submittedName>
</protein>
<sequence>MKNARRPGTLYVVATPIGNLEDISMRAIHTLETVSLIACEDTRHSRKLLSRFQISTSLTSYYREKEQYKAGILINKLQEGQDIALISDAGTPGISDPGAVLVRQARAAAIAVVPIPGPSALAAALSAAGLEENGFFFGGFPPAKKGLRCKFFQGLAALPFPLVFYESPHRIKSCLQDCLSTFGERQALLFRELTKIHEQCLDGPLSQLLEQVKNGVRGELVLVIQADISAPADKPDNLDQLLAWYRQQPGMKLKKAVQLIAADLDLPRTRVYQAALEIWHRDDQKAGDDESS</sequence>
<evidence type="ECO:0000256" key="2">
    <source>
        <dbReference type="ARBA" id="ARBA00022552"/>
    </source>
</evidence>
<keyword evidence="4 7" id="KW-0808">Transferase</keyword>
<dbReference type="NCBIfam" id="TIGR00096">
    <property type="entry name" value="16S rRNA (cytidine(1402)-2'-O)-methyltransferase"/>
    <property type="match status" value="1"/>
</dbReference>
<gene>
    <name evidence="7" type="ORF">MNBD_DELTA04-1753</name>
</gene>
<dbReference type="Pfam" id="PF00590">
    <property type="entry name" value="TP_methylase"/>
    <property type="match status" value="1"/>
</dbReference>
<evidence type="ECO:0000256" key="5">
    <source>
        <dbReference type="ARBA" id="ARBA00022691"/>
    </source>
</evidence>
<name>A0A3B0WB65_9ZZZZ</name>
<dbReference type="InterPro" id="IPR018063">
    <property type="entry name" value="SAM_MeTrfase_RsmI_CS"/>
</dbReference>
<dbReference type="EMBL" id="UOEY01000136">
    <property type="protein sequence ID" value="VAW41786.1"/>
    <property type="molecule type" value="Genomic_DNA"/>
</dbReference>
<dbReference type="PIRSF" id="PIRSF005917">
    <property type="entry name" value="MTase_YraL"/>
    <property type="match status" value="1"/>
</dbReference>
<dbReference type="SUPFAM" id="SSF53790">
    <property type="entry name" value="Tetrapyrrole methylase"/>
    <property type="match status" value="1"/>
</dbReference>
<keyword evidence="5" id="KW-0949">S-adenosyl-L-methionine</keyword>
<organism evidence="7">
    <name type="scientific">hydrothermal vent metagenome</name>
    <dbReference type="NCBI Taxonomy" id="652676"/>
    <lineage>
        <taxon>unclassified sequences</taxon>
        <taxon>metagenomes</taxon>
        <taxon>ecological metagenomes</taxon>
    </lineage>
</organism>
<dbReference type="AlphaFoldDB" id="A0A3B0WB65"/>
<dbReference type="FunFam" id="3.30.950.10:FF:000002">
    <property type="entry name" value="Ribosomal RNA small subunit methyltransferase I"/>
    <property type="match status" value="1"/>
</dbReference>
<keyword evidence="2" id="KW-0698">rRNA processing</keyword>
<dbReference type="InterPro" id="IPR000878">
    <property type="entry name" value="4pyrrol_Mease"/>
</dbReference>
<dbReference type="InterPro" id="IPR014776">
    <property type="entry name" value="4pyrrole_Mease_sub2"/>
</dbReference>
<dbReference type="PANTHER" id="PTHR46111:SF1">
    <property type="entry name" value="RIBOSOMAL RNA SMALL SUBUNIT METHYLTRANSFERASE I"/>
    <property type="match status" value="1"/>
</dbReference>
<proteinExistence type="inferred from homology"/>
<dbReference type="Gene3D" id="3.40.1010.10">
    <property type="entry name" value="Cobalt-precorrin-4 Transmethylase, Domain 1"/>
    <property type="match status" value="1"/>
</dbReference>
<accession>A0A3B0WB65</accession>
<dbReference type="FunFam" id="3.40.1010.10:FF:000007">
    <property type="entry name" value="Ribosomal RNA small subunit methyltransferase I"/>
    <property type="match status" value="1"/>
</dbReference>
<dbReference type="InterPro" id="IPR014777">
    <property type="entry name" value="4pyrrole_Mease_sub1"/>
</dbReference>
<dbReference type="PROSITE" id="PS01296">
    <property type="entry name" value="RSMI"/>
    <property type="match status" value="1"/>
</dbReference>
<feature type="domain" description="Tetrapyrrole methylase" evidence="6">
    <location>
        <begin position="9"/>
        <end position="208"/>
    </location>
</feature>
<dbReference type="CDD" id="cd11648">
    <property type="entry name" value="RsmI"/>
    <property type="match status" value="1"/>
</dbReference>
<keyword evidence="3 7" id="KW-0489">Methyltransferase</keyword>
<evidence type="ECO:0000313" key="7">
    <source>
        <dbReference type="EMBL" id="VAW41786.1"/>
    </source>
</evidence>
<dbReference type="GO" id="GO:0008168">
    <property type="term" value="F:methyltransferase activity"/>
    <property type="evidence" value="ECO:0007669"/>
    <property type="project" value="UniProtKB-KW"/>
</dbReference>
<evidence type="ECO:0000256" key="3">
    <source>
        <dbReference type="ARBA" id="ARBA00022603"/>
    </source>
</evidence>
<reference evidence="7" key="1">
    <citation type="submission" date="2018-06" db="EMBL/GenBank/DDBJ databases">
        <authorList>
            <person name="Zhirakovskaya E."/>
        </authorList>
    </citation>
    <scope>NUCLEOTIDE SEQUENCE</scope>
</reference>
<dbReference type="InterPro" id="IPR035996">
    <property type="entry name" value="4pyrrol_Methylase_sf"/>
</dbReference>
<dbReference type="GO" id="GO:0032259">
    <property type="term" value="P:methylation"/>
    <property type="evidence" value="ECO:0007669"/>
    <property type="project" value="UniProtKB-KW"/>
</dbReference>
<dbReference type="PANTHER" id="PTHR46111">
    <property type="entry name" value="RIBOSOMAL RNA SMALL SUBUNIT METHYLTRANSFERASE I"/>
    <property type="match status" value="1"/>
</dbReference>
<dbReference type="EC" id="2.1.1.198" evidence="7"/>
<evidence type="ECO:0000256" key="4">
    <source>
        <dbReference type="ARBA" id="ARBA00022679"/>
    </source>
</evidence>
<evidence type="ECO:0000256" key="1">
    <source>
        <dbReference type="ARBA" id="ARBA00022490"/>
    </source>
</evidence>
<dbReference type="GO" id="GO:0006364">
    <property type="term" value="P:rRNA processing"/>
    <property type="evidence" value="ECO:0007669"/>
    <property type="project" value="UniProtKB-KW"/>
</dbReference>
<evidence type="ECO:0000259" key="6">
    <source>
        <dbReference type="Pfam" id="PF00590"/>
    </source>
</evidence>
<keyword evidence="1" id="KW-0963">Cytoplasm</keyword>